<keyword evidence="5" id="KW-1185">Reference proteome</keyword>
<gene>
    <name evidence="4" type="primary">PTP1</name>
    <name evidence="4" type="ORF">CAAN4_G01530</name>
</gene>
<organism evidence="4 5">
    <name type="scientific">[Candida] anglica</name>
    <dbReference type="NCBI Taxonomy" id="148631"/>
    <lineage>
        <taxon>Eukaryota</taxon>
        <taxon>Fungi</taxon>
        <taxon>Dikarya</taxon>
        <taxon>Ascomycota</taxon>
        <taxon>Saccharomycotina</taxon>
        <taxon>Pichiomycetes</taxon>
        <taxon>Debaryomycetaceae</taxon>
        <taxon>Kurtzmaniella</taxon>
    </lineage>
</organism>
<reference evidence="4 5" key="1">
    <citation type="submission" date="2024-01" db="EMBL/GenBank/DDBJ databases">
        <authorList>
            <consortium name="Genoscope - CEA"/>
            <person name="William W."/>
        </authorList>
    </citation>
    <scope>NUCLEOTIDE SEQUENCE [LARGE SCALE GENOMIC DNA]</scope>
    <source>
        <strain evidence="4 5">29B2s-10</strain>
    </source>
</reference>
<dbReference type="Proteomes" id="UP001497600">
    <property type="component" value="Chromosome G"/>
</dbReference>
<dbReference type="Pfam" id="PF00102">
    <property type="entry name" value="Y_phosphatase"/>
    <property type="match status" value="1"/>
</dbReference>
<feature type="domain" description="Tyrosine-protein phosphatase" evidence="2">
    <location>
        <begin position="36"/>
        <end position="322"/>
    </location>
</feature>
<dbReference type="PRINTS" id="PR00700">
    <property type="entry name" value="PRTYPHPHTASE"/>
</dbReference>
<dbReference type="Gene3D" id="3.90.190.10">
    <property type="entry name" value="Protein tyrosine phosphatase superfamily"/>
    <property type="match status" value="1"/>
</dbReference>
<proteinExistence type="inferred from homology"/>
<dbReference type="InterPro" id="IPR050348">
    <property type="entry name" value="Protein-Tyr_Phosphatase"/>
</dbReference>
<dbReference type="SMART" id="SM00404">
    <property type="entry name" value="PTPc_motif"/>
    <property type="match status" value="1"/>
</dbReference>
<evidence type="ECO:0000256" key="1">
    <source>
        <dbReference type="ARBA" id="ARBA00009649"/>
    </source>
</evidence>
<dbReference type="InterPro" id="IPR000387">
    <property type="entry name" value="Tyr_Pase_dom"/>
</dbReference>
<feature type="domain" description="Tyrosine specific protein phosphatases" evidence="3">
    <location>
        <begin position="231"/>
        <end position="313"/>
    </location>
</feature>
<evidence type="ECO:0000259" key="3">
    <source>
        <dbReference type="PROSITE" id="PS50056"/>
    </source>
</evidence>
<dbReference type="EMBL" id="OZ004259">
    <property type="protein sequence ID" value="CAK7915933.1"/>
    <property type="molecule type" value="Genomic_DNA"/>
</dbReference>
<evidence type="ECO:0000313" key="4">
    <source>
        <dbReference type="EMBL" id="CAK7915933.1"/>
    </source>
</evidence>
<sequence>MGTTSTAKASRASQRAAFARIESMEAQRVQDGMQYMNRQRQLVPGHGYQKTGYSFEDATTANNVFRNRYSNVFPWDATRVKLPAVEPHSNYINASYIKLSDKKQYIAAQGPLKTTIHHFWSMCYHESEKQGNDVIVVGMVTPLSESGITKCEKYWPSKEDDTLDFTNLIEKDGLNIDEDSKFKLQFIREKYNAKGDFIETELELKSSTKTKKVYHYYYFKWADTKTPPSVEPLLELSRELQMHSEYSKENPPVPVIHCSAGVGRTGTFIVLDYLLSRAKDTKKDDLVEDIIEDTVEKCRSQRMMMVQTIHQYQYLYQAAEVLKLCQ</sequence>
<protein>
    <submittedName>
        <fullName evidence="4">Tyrosine-protein phosphatase 1</fullName>
    </submittedName>
</protein>
<dbReference type="InterPro" id="IPR029021">
    <property type="entry name" value="Prot-tyrosine_phosphatase-like"/>
</dbReference>
<dbReference type="InterPro" id="IPR003595">
    <property type="entry name" value="Tyr_Pase_cat"/>
</dbReference>
<comment type="similarity">
    <text evidence="1">Belongs to the protein-tyrosine phosphatase family. Non-receptor class subfamily.</text>
</comment>
<dbReference type="InterPro" id="IPR016130">
    <property type="entry name" value="Tyr_Pase_AS"/>
</dbReference>
<dbReference type="PANTHER" id="PTHR19134">
    <property type="entry name" value="RECEPTOR-TYPE TYROSINE-PROTEIN PHOSPHATASE"/>
    <property type="match status" value="1"/>
</dbReference>
<dbReference type="PROSITE" id="PS00383">
    <property type="entry name" value="TYR_PHOSPHATASE_1"/>
    <property type="match status" value="1"/>
</dbReference>
<dbReference type="PROSITE" id="PS50056">
    <property type="entry name" value="TYR_PHOSPHATASE_2"/>
    <property type="match status" value="1"/>
</dbReference>
<evidence type="ECO:0000313" key="5">
    <source>
        <dbReference type="Proteomes" id="UP001497600"/>
    </source>
</evidence>
<dbReference type="PANTHER" id="PTHR19134:SF449">
    <property type="entry name" value="TYROSINE-PROTEIN PHOSPHATASE 1"/>
    <property type="match status" value="1"/>
</dbReference>
<dbReference type="SMART" id="SM00194">
    <property type="entry name" value="PTPc"/>
    <property type="match status" value="1"/>
</dbReference>
<name>A0ABP0EGN1_9ASCO</name>
<dbReference type="CDD" id="cd18533">
    <property type="entry name" value="PTP_fungal"/>
    <property type="match status" value="1"/>
</dbReference>
<dbReference type="InterPro" id="IPR000242">
    <property type="entry name" value="PTP_cat"/>
</dbReference>
<evidence type="ECO:0000259" key="2">
    <source>
        <dbReference type="PROSITE" id="PS50055"/>
    </source>
</evidence>
<accession>A0ABP0EGN1</accession>
<dbReference type="SUPFAM" id="SSF52799">
    <property type="entry name" value="(Phosphotyrosine protein) phosphatases II"/>
    <property type="match status" value="1"/>
</dbReference>
<dbReference type="PROSITE" id="PS50055">
    <property type="entry name" value="TYR_PHOSPHATASE_PTP"/>
    <property type="match status" value="1"/>
</dbReference>